<accession>A0ABT9J3A2</accession>
<keyword evidence="3" id="KW-1185">Reference proteome</keyword>
<comment type="caution">
    <text evidence="2">The sequence shown here is derived from an EMBL/GenBank/DDBJ whole genome shotgun (WGS) entry which is preliminary data.</text>
</comment>
<protein>
    <submittedName>
        <fullName evidence="2">Uncharacterized protein</fullName>
    </submittedName>
</protein>
<sequence>MSSKKDKFAGILNKKTNHSNNTEAHDALLNKQQPDEIIKQGSQLKNVNETVDENKNVNVNVNSDVNNDSNIVEIANNIAKNKAKKSKFEDQYSRATYWIEKDVLKAFNKVAGHGEKTRMINEAIKQYIQRLVD</sequence>
<evidence type="ECO:0000256" key="1">
    <source>
        <dbReference type="SAM" id="MobiDB-lite"/>
    </source>
</evidence>
<dbReference type="Proteomes" id="UP001231941">
    <property type="component" value="Unassembled WGS sequence"/>
</dbReference>
<gene>
    <name evidence="2" type="ORF">Q5Y73_18525</name>
</gene>
<dbReference type="RefSeq" id="WP_305993408.1">
    <property type="nucleotide sequence ID" value="NZ_JAVAMP010000012.1"/>
</dbReference>
<evidence type="ECO:0000313" key="3">
    <source>
        <dbReference type="Proteomes" id="UP001231941"/>
    </source>
</evidence>
<feature type="region of interest" description="Disordered" evidence="1">
    <location>
        <begin position="1"/>
        <end position="27"/>
    </location>
</feature>
<dbReference type="EMBL" id="JAVAMP010000012">
    <property type="protein sequence ID" value="MDP5276097.1"/>
    <property type="molecule type" value="Genomic_DNA"/>
</dbReference>
<proteinExistence type="predicted"/>
<name>A0ABT9J3A2_9BACL</name>
<evidence type="ECO:0000313" key="2">
    <source>
        <dbReference type="EMBL" id="MDP5276097.1"/>
    </source>
</evidence>
<reference evidence="2 3" key="1">
    <citation type="submission" date="2023-08" db="EMBL/GenBank/DDBJ databases">
        <authorList>
            <person name="Park J.-S."/>
        </authorList>
    </citation>
    <scope>NUCLEOTIDE SEQUENCE [LARGE SCALE GENOMIC DNA]</scope>
    <source>
        <strain evidence="2 3">2205SS18-9</strain>
    </source>
</reference>
<organism evidence="2 3">
    <name type="scientific">Chengkuizengella axinellae</name>
    <dbReference type="NCBI Taxonomy" id="3064388"/>
    <lineage>
        <taxon>Bacteria</taxon>
        <taxon>Bacillati</taxon>
        <taxon>Bacillota</taxon>
        <taxon>Bacilli</taxon>
        <taxon>Bacillales</taxon>
        <taxon>Paenibacillaceae</taxon>
        <taxon>Chengkuizengella</taxon>
    </lineage>
</organism>